<dbReference type="AlphaFoldDB" id="A0A1L5PFG8"/>
<evidence type="ECO:0000256" key="6">
    <source>
        <dbReference type="ARBA" id="ARBA00023136"/>
    </source>
</evidence>
<reference evidence="8 9" key="1">
    <citation type="submission" date="2016-09" db="EMBL/GenBank/DDBJ databases">
        <title>The complete genome sequences of Rhizobium gallicum, symbiovars gallicum and phaseoli, symbionts associated to common bean (Phaseolus vulgaris).</title>
        <authorList>
            <person name="Bustos P."/>
            <person name="Santamaria R.I."/>
            <person name="Perez-Carrascal O.M."/>
            <person name="Juarez S."/>
            <person name="Lozano L."/>
            <person name="Martinez-Flores I."/>
            <person name="Martinez-Romero E."/>
            <person name="Cevallos M."/>
            <person name="Romero D."/>
            <person name="Davila G."/>
            <person name="Gonzalez V."/>
        </authorList>
    </citation>
    <scope>NUCLEOTIDE SEQUENCE [LARGE SCALE GENOMIC DNA]</scope>
    <source>
        <strain evidence="8 9">8C-3</strain>
        <plasmid evidence="9">Plasmid prsp8c3c</plasmid>
    </source>
</reference>
<feature type="transmembrane region" description="Helical" evidence="7">
    <location>
        <begin position="327"/>
        <end position="346"/>
    </location>
</feature>
<dbReference type="GO" id="GO:0005886">
    <property type="term" value="C:plasma membrane"/>
    <property type="evidence" value="ECO:0007669"/>
    <property type="project" value="UniProtKB-SubCell"/>
</dbReference>
<keyword evidence="4 7" id="KW-0812">Transmembrane</keyword>
<name>A0A1L5PFG8_RHIET</name>
<dbReference type="EMBL" id="CP017244">
    <property type="protein sequence ID" value="APO78921.1"/>
    <property type="molecule type" value="Genomic_DNA"/>
</dbReference>
<comment type="subcellular location">
    <subcellularLocation>
        <location evidence="1">Cell membrane</location>
        <topology evidence="1">Multi-pass membrane protein</topology>
    </subcellularLocation>
</comment>
<comment type="similarity">
    <text evidence="2">Belongs to the polysaccharide synthase family.</text>
</comment>
<dbReference type="Pfam" id="PF13440">
    <property type="entry name" value="Polysacc_synt_3"/>
    <property type="match status" value="1"/>
</dbReference>
<protein>
    <submittedName>
        <fullName evidence="8">Polysaccharide biosynthesis protein</fullName>
    </submittedName>
</protein>
<feature type="transmembrane region" description="Helical" evidence="7">
    <location>
        <begin position="122"/>
        <end position="145"/>
    </location>
</feature>
<proteinExistence type="inferred from homology"/>
<feature type="transmembrane region" description="Helical" evidence="7">
    <location>
        <begin position="292"/>
        <end position="315"/>
    </location>
</feature>
<feature type="transmembrane region" description="Helical" evidence="7">
    <location>
        <begin position="157"/>
        <end position="176"/>
    </location>
</feature>
<keyword evidence="6 7" id="KW-0472">Membrane</keyword>
<dbReference type="PANTHER" id="PTHR30250">
    <property type="entry name" value="PST FAMILY PREDICTED COLANIC ACID TRANSPORTER"/>
    <property type="match status" value="1"/>
</dbReference>
<feature type="transmembrane region" description="Helical" evidence="7">
    <location>
        <begin position="87"/>
        <end position="110"/>
    </location>
</feature>
<dbReference type="Proteomes" id="UP000185109">
    <property type="component" value="Plasmid pRsp8C3c"/>
</dbReference>
<accession>A0A1L5PFG8</accession>
<evidence type="ECO:0000313" key="9">
    <source>
        <dbReference type="Proteomes" id="UP000185109"/>
    </source>
</evidence>
<evidence type="ECO:0000256" key="7">
    <source>
        <dbReference type="SAM" id="Phobius"/>
    </source>
</evidence>
<evidence type="ECO:0000256" key="5">
    <source>
        <dbReference type="ARBA" id="ARBA00022989"/>
    </source>
</evidence>
<organism evidence="8 9">
    <name type="scientific">Rhizobium etli 8C-3</name>
    <dbReference type="NCBI Taxonomy" id="538025"/>
    <lineage>
        <taxon>Bacteria</taxon>
        <taxon>Pseudomonadati</taxon>
        <taxon>Pseudomonadota</taxon>
        <taxon>Alphaproteobacteria</taxon>
        <taxon>Hyphomicrobiales</taxon>
        <taxon>Rhizobiaceae</taxon>
        <taxon>Rhizobium/Agrobacterium group</taxon>
        <taxon>Rhizobium</taxon>
    </lineage>
</organism>
<evidence type="ECO:0000256" key="2">
    <source>
        <dbReference type="ARBA" id="ARBA00007430"/>
    </source>
</evidence>
<evidence type="ECO:0000256" key="4">
    <source>
        <dbReference type="ARBA" id="ARBA00022692"/>
    </source>
</evidence>
<feature type="transmembrane region" description="Helical" evidence="7">
    <location>
        <begin position="49"/>
        <end position="66"/>
    </location>
</feature>
<sequence length="507" mass="54704">MTSSEPANKGLSHQVRSEVAMTSIYQGAGIAIDLAYMATLSRLLSPADFGVMATAILFLSFCNLLREIGLGATIVQLPSLTEVEQRTALTLVLISSAILFILAQACAAPFARFMNMPASEVVVRALSFIIIVQAFTSISEGLLLRRLEMRRIRMSEIAAKTLAYGTTGIGLAFAGFGYWALAAASICEASFLALVLVYAAKPNLRPIFDSPSSRRLMGKGSGFTASRVINFIALRADIAIVGRSLDAVHLGLYSRAYRLMSLPTDVYARMADRVVFPAMAKVQSNPARLKKAYLRGVGLTALFGMPMSAVIYILAPEIVLSLLGKQWGEVIPVFSFLAIGMYFRLASRVSGSLLRATAAIRALILSQAVYACLTICGTLLVVGHGLSAVATAVGLAIFVYFCVITAFACKVARVSLIELIIEHRYGMRVSAMVGIPCFVIAYVLRLENAHASIILLCEILYLGLFSLCFVYRMPINLIGNEGAEFSGHMRSAIRSMLRSGRNDPSSL</sequence>
<geneLocation type="plasmid" evidence="9">
    <name>prsp8c3c</name>
</geneLocation>
<feature type="transmembrane region" description="Helical" evidence="7">
    <location>
        <begin position="358"/>
        <end position="382"/>
    </location>
</feature>
<evidence type="ECO:0000313" key="8">
    <source>
        <dbReference type="EMBL" id="APO78921.1"/>
    </source>
</evidence>
<feature type="transmembrane region" description="Helical" evidence="7">
    <location>
        <begin position="182"/>
        <end position="200"/>
    </location>
</feature>
<keyword evidence="3" id="KW-1003">Cell membrane</keyword>
<keyword evidence="5 7" id="KW-1133">Transmembrane helix</keyword>
<evidence type="ECO:0000256" key="3">
    <source>
        <dbReference type="ARBA" id="ARBA00022475"/>
    </source>
</evidence>
<dbReference type="CDD" id="cd13127">
    <property type="entry name" value="MATE_tuaB_like"/>
    <property type="match status" value="1"/>
</dbReference>
<keyword evidence="8" id="KW-0614">Plasmid</keyword>
<feature type="transmembrane region" description="Helical" evidence="7">
    <location>
        <begin position="450"/>
        <end position="471"/>
    </location>
</feature>
<feature type="transmembrane region" description="Helical" evidence="7">
    <location>
        <begin position="425"/>
        <end position="444"/>
    </location>
</feature>
<evidence type="ECO:0000256" key="1">
    <source>
        <dbReference type="ARBA" id="ARBA00004651"/>
    </source>
</evidence>
<gene>
    <name evidence="8" type="ORF">AM571_PC01188</name>
</gene>
<feature type="transmembrane region" description="Helical" evidence="7">
    <location>
        <begin position="388"/>
        <end position="413"/>
    </location>
</feature>
<dbReference type="InterPro" id="IPR050833">
    <property type="entry name" value="Poly_Biosynth_Transport"/>
</dbReference>
<dbReference type="PANTHER" id="PTHR30250:SF10">
    <property type="entry name" value="LIPOPOLYSACCHARIDE BIOSYNTHESIS PROTEIN WZXC"/>
    <property type="match status" value="1"/>
</dbReference>